<dbReference type="AlphaFoldDB" id="A0AAQ1G877"/>
<dbReference type="InterPro" id="IPR029063">
    <property type="entry name" value="SAM-dependent_MTases_sf"/>
</dbReference>
<reference evidence="1 2" key="1">
    <citation type="submission" date="2016-10" db="EMBL/GenBank/DDBJ databases">
        <authorList>
            <person name="Varghese N."/>
            <person name="Submissions S."/>
        </authorList>
    </citation>
    <scope>NUCLEOTIDE SEQUENCE [LARGE SCALE GENOMIC DNA]</scope>
    <source>
        <strain evidence="1 2">CECT 8317</strain>
    </source>
</reference>
<dbReference type="SUPFAM" id="SSF53335">
    <property type="entry name" value="S-adenosyl-L-methionine-dependent methyltransferases"/>
    <property type="match status" value="1"/>
</dbReference>
<sequence length="354" mass="38943">MPIDLDRYYTPEDVAISALERGVFPTVPKVCADSTCGSGRLLDAANMVFGSVEAIGIDRDVEAISQLRLRRPHWHLSVGDLLHPSTGEALSRSRPVDLLVLNPPFSQGPKKFVEIEFAGREIRGSIAMAHLMRSFDLFRPSLGAIVIAPESLLYSETDQNARQALEERYQLTKLADLQRCTFRGAKVQASVVQILPGLHRQDHKEIRYYNGIISVNVVRGSLPVHMMISDPSGLPFIHSTDLKRIASTGKAEGLSKTGILAKGRTKGWVILLPRVGLPDCQAIKAVKLESTVQLSDCVIALEFTTKAAATKAEKRIQSRWAEFKDLYRGTGARYITIARLGLWLPAIAISPGSH</sequence>
<comment type="caution">
    <text evidence="1">The sequence shown here is derived from an EMBL/GenBank/DDBJ whole genome shotgun (WGS) entry which is preliminary data.</text>
</comment>
<proteinExistence type="predicted"/>
<name>A0AAQ1G877_9GAMM</name>
<dbReference type="EMBL" id="FNVE01000008">
    <property type="protein sequence ID" value="SEG48773.1"/>
    <property type="molecule type" value="Genomic_DNA"/>
</dbReference>
<evidence type="ECO:0000313" key="2">
    <source>
        <dbReference type="Proteomes" id="UP000243518"/>
    </source>
</evidence>
<organism evidence="1 2">
    <name type="scientific">Halopseudomonas aestusnigri</name>
    <dbReference type="NCBI Taxonomy" id="857252"/>
    <lineage>
        <taxon>Bacteria</taxon>
        <taxon>Pseudomonadati</taxon>
        <taxon>Pseudomonadota</taxon>
        <taxon>Gammaproteobacteria</taxon>
        <taxon>Pseudomonadales</taxon>
        <taxon>Pseudomonadaceae</taxon>
        <taxon>Halopseudomonas</taxon>
    </lineage>
</organism>
<gene>
    <name evidence="1" type="ORF">SAMN05216586_1081</name>
</gene>
<evidence type="ECO:0008006" key="3">
    <source>
        <dbReference type="Google" id="ProtNLM"/>
    </source>
</evidence>
<dbReference type="Proteomes" id="UP000243518">
    <property type="component" value="Unassembled WGS sequence"/>
</dbReference>
<dbReference type="Gene3D" id="3.40.50.150">
    <property type="entry name" value="Vaccinia Virus protein VP39"/>
    <property type="match status" value="1"/>
</dbReference>
<protein>
    <recommendedName>
        <fullName evidence="3">Methyltransferase small domain-containing protein</fullName>
    </recommendedName>
</protein>
<accession>A0AAQ1G877</accession>
<evidence type="ECO:0000313" key="1">
    <source>
        <dbReference type="EMBL" id="SEG48773.1"/>
    </source>
</evidence>
<keyword evidence="2" id="KW-1185">Reference proteome</keyword>